<proteinExistence type="inferred from homology"/>
<dbReference type="EMBL" id="JASVDS010000001">
    <property type="protein sequence ID" value="MDL5030908.1"/>
    <property type="molecule type" value="Genomic_DNA"/>
</dbReference>
<dbReference type="CDD" id="cd02440">
    <property type="entry name" value="AdoMet_MTases"/>
    <property type="match status" value="1"/>
</dbReference>
<evidence type="ECO:0000313" key="6">
    <source>
        <dbReference type="Proteomes" id="UP001238603"/>
    </source>
</evidence>
<accession>A0ABT7LDH3</accession>
<dbReference type="PANTHER" id="PTHR44942:SF4">
    <property type="entry name" value="METHYLTRANSFERASE TYPE 11 DOMAIN-CONTAINING PROTEIN"/>
    <property type="match status" value="1"/>
</dbReference>
<dbReference type="RefSeq" id="WP_285981030.1">
    <property type="nucleotide sequence ID" value="NZ_JASVDS010000001.1"/>
</dbReference>
<evidence type="ECO:0000313" key="5">
    <source>
        <dbReference type="EMBL" id="MDL5030908.1"/>
    </source>
</evidence>
<keyword evidence="3 5" id="KW-0808">Transferase</keyword>
<keyword evidence="6" id="KW-1185">Reference proteome</keyword>
<evidence type="ECO:0000259" key="4">
    <source>
        <dbReference type="Pfam" id="PF08241"/>
    </source>
</evidence>
<evidence type="ECO:0000256" key="1">
    <source>
        <dbReference type="ARBA" id="ARBA00008361"/>
    </source>
</evidence>
<gene>
    <name evidence="5" type="ORF">QRD43_03235</name>
</gene>
<dbReference type="Gene3D" id="3.40.50.150">
    <property type="entry name" value="Vaccinia Virus protein VP39"/>
    <property type="match status" value="1"/>
</dbReference>
<dbReference type="SUPFAM" id="SSF53335">
    <property type="entry name" value="S-adenosyl-L-methionine-dependent methyltransferases"/>
    <property type="match status" value="1"/>
</dbReference>
<evidence type="ECO:0000256" key="2">
    <source>
        <dbReference type="ARBA" id="ARBA00022603"/>
    </source>
</evidence>
<name>A0ABT7LDH3_9BURK</name>
<dbReference type="GO" id="GO:0008168">
    <property type="term" value="F:methyltransferase activity"/>
    <property type="evidence" value="ECO:0007669"/>
    <property type="project" value="UniProtKB-KW"/>
</dbReference>
<dbReference type="PANTHER" id="PTHR44942">
    <property type="entry name" value="METHYLTRANSF_11 DOMAIN-CONTAINING PROTEIN"/>
    <property type="match status" value="1"/>
</dbReference>
<keyword evidence="2 5" id="KW-0489">Methyltransferase</keyword>
<dbReference type="Proteomes" id="UP001238603">
    <property type="component" value="Unassembled WGS sequence"/>
</dbReference>
<feature type="domain" description="Methyltransferase type 11" evidence="4">
    <location>
        <begin position="49"/>
        <end position="145"/>
    </location>
</feature>
<comment type="similarity">
    <text evidence="1">Belongs to the methyltransferase superfamily.</text>
</comment>
<dbReference type="Pfam" id="PF08241">
    <property type="entry name" value="Methyltransf_11"/>
    <property type="match status" value="1"/>
</dbReference>
<dbReference type="InterPro" id="IPR029063">
    <property type="entry name" value="SAM-dependent_MTases_sf"/>
</dbReference>
<dbReference type="EC" id="2.1.1.-" evidence="5"/>
<sequence>MEKNDHRSFYTQEATGYEATRYGSPYGRLFRAAHLKTLDEVLEPAQQVLDVASGTGQLLPALAKFGQQVVAIDLTPGMLEESRKRHAHDSRITYAVGDASRLPYPDHAFDIVASARFLHLFEPDRQAAFIAEMARVLRPGGLLVVDFYSSDARRLFWLPIALYRYLARKRPENDYRVDLAFARKTLEDLGLRPVATRGLGNFLMLPLLWLPLRWQVGMAVWLGKRLPQLSEQFLMAARKP</sequence>
<dbReference type="InterPro" id="IPR051052">
    <property type="entry name" value="Diverse_substrate_MTase"/>
</dbReference>
<comment type="caution">
    <text evidence="5">The sequence shown here is derived from an EMBL/GenBank/DDBJ whole genome shotgun (WGS) entry which is preliminary data.</text>
</comment>
<evidence type="ECO:0000256" key="3">
    <source>
        <dbReference type="ARBA" id="ARBA00022679"/>
    </source>
</evidence>
<dbReference type="GO" id="GO:0032259">
    <property type="term" value="P:methylation"/>
    <property type="evidence" value="ECO:0007669"/>
    <property type="project" value="UniProtKB-KW"/>
</dbReference>
<dbReference type="InterPro" id="IPR013216">
    <property type="entry name" value="Methyltransf_11"/>
</dbReference>
<reference evidence="5 6" key="1">
    <citation type="submission" date="2023-06" db="EMBL/GenBank/DDBJ databases">
        <title>Pelomonas sp. APW6 16S ribosomal RNA gene genome sequencing and assembly.</title>
        <authorList>
            <person name="Woo H."/>
        </authorList>
    </citation>
    <scope>NUCLEOTIDE SEQUENCE [LARGE SCALE GENOMIC DNA]</scope>
    <source>
        <strain evidence="5 6">APW6</strain>
    </source>
</reference>
<organism evidence="5 6">
    <name type="scientific">Roseateles subflavus</name>
    <dbReference type="NCBI Taxonomy" id="3053353"/>
    <lineage>
        <taxon>Bacteria</taxon>
        <taxon>Pseudomonadati</taxon>
        <taxon>Pseudomonadota</taxon>
        <taxon>Betaproteobacteria</taxon>
        <taxon>Burkholderiales</taxon>
        <taxon>Sphaerotilaceae</taxon>
        <taxon>Roseateles</taxon>
    </lineage>
</organism>
<protein>
    <submittedName>
        <fullName evidence="5">Class I SAM-dependent methyltransferase</fullName>
        <ecNumber evidence="5">2.1.1.-</ecNumber>
    </submittedName>
</protein>